<dbReference type="AlphaFoldDB" id="A0A383ARV3"/>
<evidence type="ECO:0000256" key="6">
    <source>
        <dbReference type="ARBA" id="ARBA00023237"/>
    </source>
</evidence>
<proteinExistence type="predicted"/>
<dbReference type="Pfam" id="PF02321">
    <property type="entry name" value="OEP"/>
    <property type="match status" value="1"/>
</dbReference>
<dbReference type="PANTHER" id="PTHR30026:SF20">
    <property type="entry name" value="OUTER MEMBRANE PROTEIN TOLC"/>
    <property type="match status" value="1"/>
</dbReference>
<feature type="non-terminal residue" evidence="7">
    <location>
        <position position="143"/>
    </location>
</feature>
<evidence type="ECO:0008006" key="8">
    <source>
        <dbReference type="Google" id="ProtNLM"/>
    </source>
</evidence>
<comment type="subcellular location">
    <subcellularLocation>
        <location evidence="1">Cell outer membrane</location>
    </subcellularLocation>
</comment>
<dbReference type="Gene3D" id="1.20.1600.10">
    <property type="entry name" value="Outer membrane efflux proteins (OEP)"/>
    <property type="match status" value="1"/>
</dbReference>
<dbReference type="PANTHER" id="PTHR30026">
    <property type="entry name" value="OUTER MEMBRANE PROTEIN TOLC"/>
    <property type="match status" value="1"/>
</dbReference>
<dbReference type="InterPro" id="IPR003423">
    <property type="entry name" value="OMP_efflux"/>
</dbReference>
<gene>
    <name evidence="7" type="ORF">METZ01_LOCUS463268</name>
</gene>
<evidence type="ECO:0000256" key="1">
    <source>
        <dbReference type="ARBA" id="ARBA00004442"/>
    </source>
</evidence>
<keyword evidence="6" id="KW-0998">Cell outer membrane</keyword>
<dbReference type="GO" id="GO:0015288">
    <property type="term" value="F:porin activity"/>
    <property type="evidence" value="ECO:0007669"/>
    <property type="project" value="TreeGrafter"/>
</dbReference>
<dbReference type="GO" id="GO:1990281">
    <property type="term" value="C:efflux pump complex"/>
    <property type="evidence" value="ECO:0007669"/>
    <property type="project" value="TreeGrafter"/>
</dbReference>
<evidence type="ECO:0000256" key="4">
    <source>
        <dbReference type="ARBA" id="ARBA00022692"/>
    </source>
</evidence>
<keyword evidence="3" id="KW-1134">Transmembrane beta strand</keyword>
<evidence type="ECO:0000313" key="7">
    <source>
        <dbReference type="EMBL" id="SVE10414.1"/>
    </source>
</evidence>
<dbReference type="GO" id="GO:0015562">
    <property type="term" value="F:efflux transmembrane transporter activity"/>
    <property type="evidence" value="ECO:0007669"/>
    <property type="project" value="InterPro"/>
</dbReference>
<protein>
    <recommendedName>
        <fullName evidence="8">TolC family protein</fullName>
    </recommendedName>
</protein>
<keyword evidence="5" id="KW-0472">Membrane</keyword>
<dbReference type="SUPFAM" id="SSF56954">
    <property type="entry name" value="Outer membrane efflux proteins (OEP)"/>
    <property type="match status" value="1"/>
</dbReference>
<dbReference type="GO" id="GO:0009279">
    <property type="term" value="C:cell outer membrane"/>
    <property type="evidence" value="ECO:0007669"/>
    <property type="project" value="UniProtKB-SubCell"/>
</dbReference>
<organism evidence="7">
    <name type="scientific">marine metagenome</name>
    <dbReference type="NCBI Taxonomy" id="408172"/>
    <lineage>
        <taxon>unclassified sequences</taxon>
        <taxon>metagenomes</taxon>
        <taxon>ecological metagenomes</taxon>
    </lineage>
</organism>
<dbReference type="InterPro" id="IPR051906">
    <property type="entry name" value="TolC-like"/>
</dbReference>
<name>A0A383ARV3_9ZZZZ</name>
<evidence type="ECO:0000256" key="3">
    <source>
        <dbReference type="ARBA" id="ARBA00022452"/>
    </source>
</evidence>
<keyword evidence="4" id="KW-0812">Transmembrane</keyword>
<evidence type="ECO:0000256" key="2">
    <source>
        <dbReference type="ARBA" id="ARBA00022448"/>
    </source>
</evidence>
<evidence type="ECO:0000256" key="5">
    <source>
        <dbReference type="ARBA" id="ARBA00023136"/>
    </source>
</evidence>
<accession>A0A383ARV3</accession>
<sequence length="143" mass="15859">MKFFFHIFFHLILVYSATAQFEYDLAECIAIALENKKTLRSAELDVQSAEKGVKGSYSGLLPILNATVGSGRTQFPEQENVTYDLSGFPNVSSDTLSITHYNSMSAGLSLNQTLYDGGRSINTVQQAKINLEISKLNQRQIKT</sequence>
<keyword evidence="2" id="KW-0813">Transport</keyword>
<dbReference type="EMBL" id="UINC01194363">
    <property type="protein sequence ID" value="SVE10414.1"/>
    <property type="molecule type" value="Genomic_DNA"/>
</dbReference>
<reference evidence="7" key="1">
    <citation type="submission" date="2018-05" db="EMBL/GenBank/DDBJ databases">
        <authorList>
            <person name="Lanie J.A."/>
            <person name="Ng W.-L."/>
            <person name="Kazmierczak K.M."/>
            <person name="Andrzejewski T.M."/>
            <person name="Davidsen T.M."/>
            <person name="Wayne K.J."/>
            <person name="Tettelin H."/>
            <person name="Glass J.I."/>
            <person name="Rusch D."/>
            <person name="Podicherti R."/>
            <person name="Tsui H.-C.T."/>
            <person name="Winkler M.E."/>
        </authorList>
    </citation>
    <scope>NUCLEOTIDE SEQUENCE</scope>
</reference>